<evidence type="ECO:0000313" key="3">
    <source>
        <dbReference type="Proteomes" id="UP000183945"/>
    </source>
</evidence>
<dbReference type="STRING" id="1073325.SAMN05444483_103306"/>
<dbReference type="SUPFAM" id="SSF52980">
    <property type="entry name" value="Restriction endonuclease-like"/>
    <property type="match status" value="1"/>
</dbReference>
<protein>
    <submittedName>
        <fullName evidence="2">Restriction endonuclease</fullName>
    </submittedName>
</protein>
<keyword evidence="2" id="KW-0255">Endonuclease</keyword>
<dbReference type="PANTHER" id="PTHR30015">
    <property type="entry name" value="MRR RESTRICTION SYSTEM PROTEIN"/>
    <property type="match status" value="1"/>
</dbReference>
<dbReference type="Gene3D" id="3.40.1350.10">
    <property type="match status" value="1"/>
</dbReference>
<dbReference type="EMBL" id="FQVT01000003">
    <property type="protein sequence ID" value="SHF93903.1"/>
    <property type="molecule type" value="Genomic_DNA"/>
</dbReference>
<dbReference type="AlphaFoldDB" id="A0A1M5FQW6"/>
<evidence type="ECO:0000259" key="1">
    <source>
        <dbReference type="Pfam" id="PF04471"/>
    </source>
</evidence>
<sequence>MVITRKKTLASSTLFPTEQSEVKPDEIFQDIFQSGNKKNPIKPLSIYDVDNLNPRLFEAFVAALYAKQGYQVYLTPFANDKGVDIVALNSQNNYLIQAKQSQSTVSNDAIQEVFTSKNYYSSHFSEDFQMTVLTNNKFGGSAKTLATSTNVELLDKDNLHSLLNEFPVSIKEVHQHEAQRLKRI</sequence>
<dbReference type="InterPro" id="IPR052906">
    <property type="entry name" value="Type_IV_Methyl-Rstrct_Enzyme"/>
</dbReference>
<dbReference type="Proteomes" id="UP000183945">
    <property type="component" value="Unassembled WGS sequence"/>
</dbReference>
<feature type="domain" description="Restriction endonuclease type IV Mrr" evidence="1">
    <location>
        <begin position="50"/>
        <end position="163"/>
    </location>
</feature>
<keyword evidence="3" id="KW-1185">Reference proteome</keyword>
<accession>A0A1M5FQW6</accession>
<dbReference type="GO" id="GO:0015666">
    <property type="term" value="F:restriction endodeoxyribonuclease activity"/>
    <property type="evidence" value="ECO:0007669"/>
    <property type="project" value="TreeGrafter"/>
</dbReference>
<keyword evidence="2" id="KW-0378">Hydrolase</keyword>
<evidence type="ECO:0000313" key="2">
    <source>
        <dbReference type="EMBL" id="SHF93903.1"/>
    </source>
</evidence>
<dbReference type="GO" id="GO:0003677">
    <property type="term" value="F:DNA binding"/>
    <property type="evidence" value="ECO:0007669"/>
    <property type="project" value="InterPro"/>
</dbReference>
<gene>
    <name evidence="2" type="ORF">SAMN05444483_103306</name>
</gene>
<dbReference type="InterPro" id="IPR007560">
    <property type="entry name" value="Restrct_endonuc_IV_Mrr"/>
</dbReference>
<dbReference type="InterPro" id="IPR011335">
    <property type="entry name" value="Restrct_endonuc-II-like"/>
</dbReference>
<dbReference type="PANTHER" id="PTHR30015:SF6">
    <property type="entry name" value="SLL1429 PROTEIN"/>
    <property type="match status" value="1"/>
</dbReference>
<dbReference type="RefSeq" id="WP_175545943.1">
    <property type="nucleotide sequence ID" value="NZ_FQVT01000003.1"/>
</dbReference>
<proteinExistence type="predicted"/>
<organism evidence="2 3">
    <name type="scientific">Salegentibacter echinorum</name>
    <dbReference type="NCBI Taxonomy" id="1073325"/>
    <lineage>
        <taxon>Bacteria</taxon>
        <taxon>Pseudomonadati</taxon>
        <taxon>Bacteroidota</taxon>
        <taxon>Flavobacteriia</taxon>
        <taxon>Flavobacteriales</taxon>
        <taxon>Flavobacteriaceae</taxon>
        <taxon>Salegentibacter</taxon>
    </lineage>
</organism>
<dbReference type="InterPro" id="IPR011856">
    <property type="entry name" value="tRNA_endonuc-like_dom_sf"/>
</dbReference>
<reference evidence="3" key="1">
    <citation type="submission" date="2016-11" db="EMBL/GenBank/DDBJ databases">
        <authorList>
            <person name="Varghese N."/>
            <person name="Submissions S."/>
        </authorList>
    </citation>
    <scope>NUCLEOTIDE SEQUENCE [LARGE SCALE GENOMIC DNA]</scope>
    <source>
        <strain evidence="3">DSM 24579</strain>
    </source>
</reference>
<keyword evidence="2" id="KW-0540">Nuclease</keyword>
<name>A0A1M5FQW6_SALEC</name>
<dbReference type="GO" id="GO:0009307">
    <property type="term" value="P:DNA restriction-modification system"/>
    <property type="evidence" value="ECO:0007669"/>
    <property type="project" value="InterPro"/>
</dbReference>
<dbReference type="Pfam" id="PF04471">
    <property type="entry name" value="Mrr_cat"/>
    <property type="match status" value="1"/>
</dbReference>